<protein>
    <submittedName>
        <fullName evidence="1">Uncharacterized protein</fullName>
    </submittedName>
</protein>
<dbReference type="Gene3D" id="3.50.50.60">
    <property type="entry name" value="FAD/NAD(P)-binding domain"/>
    <property type="match status" value="2"/>
</dbReference>
<dbReference type="InterPro" id="IPR036188">
    <property type="entry name" value="FAD/NAD-bd_sf"/>
</dbReference>
<dbReference type="GO" id="GO:0005739">
    <property type="term" value="C:mitochondrion"/>
    <property type="evidence" value="ECO:0007669"/>
    <property type="project" value="TreeGrafter"/>
</dbReference>
<organism evidence="1 2">
    <name type="scientific">Glomus cerebriforme</name>
    <dbReference type="NCBI Taxonomy" id="658196"/>
    <lineage>
        <taxon>Eukaryota</taxon>
        <taxon>Fungi</taxon>
        <taxon>Fungi incertae sedis</taxon>
        <taxon>Mucoromycota</taxon>
        <taxon>Glomeromycotina</taxon>
        <taxon>Glomeromycetes</taxon>
        <taxon>Glomerales</taxon>
        <taxon>Glomeraceae</taxon>
        <taxon>Glomus</taxon>
    </lineage>
</organism>
<dbReference type="EMBL" id="QKYT01000365">
    <property type="protein sequence ID" value="RIA86404.1"/>
    <property type="molecule type" value="Genomic_DNA"/>
</dbReference>
<dbReference type="AlphaFoldDB" id="A0A397SUJ5"/>
<reference evidence="1 2" key="1">
    <citation type="submission" date="2018-06" db="EMBL/GenBank/DDBJ databases">
        <title>Comparative genomics reveals the genomic features of Rhizophagus irregularis, R. cerebriforme, R. diaphanum and Gigaspora rosea, and their symbiotic lifestyle signature.</title>
        <authorList>
            <person name="Morin E."/>
            <person name="San Clemente H."/>
            <person name="Chen E.C.H."/>
            <person name="De La Providencia I."/>
            <person name="Hainaut M."/>
            <person name="Kuo A."/>
            <person name="Kohler A."/>
            <person name="Murat C."/>
            <person name="Tang N."/>
            <person name="Roy S."/>
            <person name="Loubradou J."/>
            <person name="Henrissat B."/>
            <person name="Grigoriev I.V."/>
            <person name="Corradi N."/>
            <person name="Roux C."/>
            <person name="Martin F.M."/>
        </authorList>
    </citation>
    <scope>NUCLEOTIDE SEQUENCE [LARGE SCALE GENOMIC DNA]</scope>
    <source>
        <strain evidence="1 2">DAOM 227022</strain>
    </source>
</reference>
<dbReference type="OrthoDB" id="683240at2759"/>
<evidence type="ECO:0000313" key="1">
    <source>
        <dbReference type="EMBL" id="RIA86404.1"/>
    </source>
</evidence>
<sequence length="208" mass="24574">MITRLQKRVALIEFSDISNIKEWRRILNRVSSLTPPHSVEFFKGVWKNINEERIKPFSDMQVWNRISDARDKFNNENNKSWDYNSHAIVATLYIDQNKAAWQRFYQLVQSRCYRDAAHTIHPLAEQGLNQGLEDVQYLLKVIKQVMNGQDIENIHWKDIWQIGVVDKLQKLFVHNQAPNVLVRSFGLKILNDLEPIKTIMKFAMLINK</sequence>
<dbReference type="STRING" id="658196.A0A397SUJ5"/>
<proteinExistence type="predicted"/>
<evidence type="ECO:0000313" key="2">
    <source>
        <dbReference type="Proteomes" id="UP000265703"/>
    </source>
</evidence>
<dbReference type="PANTHER" id="PTHR43876">
    <property type="entry name" value="UBIQUINONE BIOSYNTHESIS MONOOXYGENASE COQ6, MITOCHONDRIAL"/>
    <property type="match status" value="1"/>
</dbReference>
<dbReference type="Proteomes" id="UP000265703">
    <property type="component" value="Unassembled WGS sequence"/>
</dbReference>
<keyword evidence="2" id="KW-1185">Reference proteome</keyword>
<name>A0A397SUJ5_9GLOM</name>
<comment type="caution">
    <text evidence="1">The sequence shown here is derived from an EMBL/GenBank/DDBJ whole genome shotgun (WGS) entry which is preliminary data.</text>
</comment>
<gene>
    <name evidence="1" type="ORF">C1645_740871</name>
</gene>
<accession>A0A397SUJ5</accession>
<dbReference type="PANTHER" id="PTHR43876:SF7">
    <property type="entry name" value="UBIQUINONE BIOSYNTHESIS MONOOXYGENASE COQ6, MITOCHONDRIAL"/>
    <property type="match status" value="1"/>
</dbReference>
<dbReference type="SUPFAM" id="SSF51905">
    <property type="entry name" value="FAD/NAD(P)-binding domain"/>
    <property type="match status" value="1"/>
</dbReference>
<dbReference type="InterPro" id="IPR051205">
    <property type="entry name" value="UbiH/COQ6_monooxygenase"/>
</dbReference>